<feature type="region of interest" description="Disordered" evidence="1">
    <location>
        <begin position="1"/>
        <end position="374"/>
    </location>
</feature>
<dbReference type="RefSeq" id="XP_032813636.1">
    <property type="nucleotide sequence ID" value="XM_032957745.1"/>
</dbReference>
<feature type="compositionally biased region" description="Low complexity" evidence="1">
    <location>
        <begin position="399"/>
        <end position="412"/>
    </location>
</feature>
<dbReference type="RefSeq" id="XP_032813637.1">
    <property type="nucleotide sequence ID" value="XM_032957746.1"/>
</dbReference>
<feature type="compositionally biased region" description="Gly residues" evidence="1">
    <location>
        <begin position="523"/>
        <end position="542"/>
    </location>
</feature>
<evidence type="ECO:0000256" key="1">
    <source>
        <dbReference type="SAM" id="MobiDB-lite"/>
    </source>
</evidence>
<dbReference type="KEGG" id="pmrn:116944228"/>
<feature type="compositionally biased region" description="Gly residues" evidence="1">
    <location>
        <begin position="562"/>
        <end position="571"/>
    </location>
</feature>
<organism evidence="2 4">
    <name type="scientific">Petromyzon marinus</name>
    <name type="common">Sea lamprey</name>
    <dbReference type="NCBI Taxonomy" id="7757"/>
    <lineage>
        <taxon>Eukaryota</taxon>
        <taxon>Metazoa</taxon>
        <taxon>Chordata</taxon>
        <taxon>Craniata</taxon>
        <taxon>Vertebrata</taxon>
        <taxon>Cyclostomata</taxon>
        <taxon>Hyperoartia</taxon>
        <taxon>Petromyzontiformes</taxon>
        <taxon>Petromyzontidae</taxon>
        <taxon>Petromyzon</taxon>
    </lineage>
</organism>
<accession>A0AAJ7WXE8</accession>
<dbReference type="AlphaFoldDB" id="A0AAJ7WXE8"/>
<feature type="compositionally biased region" description="Acidic residues" evidence="1">
    <location>
        <begin position="619"/>
        <end position="630"/>
    </location>
</feature>
<feature type="compositionally biased region" description="Low complexity" evidence="1">
    <location>
        <begin position="512"/>
        <end position="522"/>
    </location>
</feature>
<feature type="compositionally biased region" description="Low complexity" evidence="1">
    <location>
        <begin position="123"/>
        <end position="139"/>
    </location>
</feature>
<evidence type="ECO:0000313" key="2">
    <source>
        <dbReference type="Proteomes" id="UP001318040"/>
    </source>
</evidence>
<sequence length="644" mass="62206">MGAKMSKKRKGRGDADEAKSQTEQTEQAGNAEGAGEETGSQDAVEAGGPDENAASEAADAATGGGAVAAEADEGPRRAAQTAAESPSEDADPGAGAEGEAAPPEVDPEARSTQTERAGDAAAERAAAADTAAAKELGALPGHESEKRAGAASGLPAESASSEQKPGSGRPASDVGSHRSGQAAEGCRPNPGEAAAAAAESPESCVGDTGHGAATRAPGKEGAAIAAGSPPGVETQPQRAGRAVSPGPGKPPQIAPSSSSGSDAGTFAVKLESNAERVEKEEVWVRRDAVESTHAAEKPKRNSHHDGGDSTAPEPDPIIPVAAEAITMAKEPTPPQGVTESQGRGFEDKRSSAVAAKTPTAIAAPSTKCHAETDSVRGSEIASALEVGEKATSPRANDCAQTAAAQLATQGTGDEVAAKPGPRGSAPQATDGVAVSPGTPDGVGALAVTGEGVPASPGSRGGEQQPPPAAPRVNDRGGSGQAPAAAGAVADSSTDAARTNGALDQGVDDDDVGSAGAAAVSGGASAGGGAAAAADAGGGGGDTNGHHRCDDVNGDGTASANDDGGGVRGEGGAVAPAQEAKAVDETHCQTSPQGDQVVVDGHPKAPSRRKGNRGGGGGGEDVEDAEVEEVVGGDGVATAGNLIEF</sequence>
<feature type="compositionally biased region" description="Low complexity" evidence="1">
    <location>
        <begin position="92"/>
        <end position="103"/>
    </location>
</feature>
<name>A0AAJ7WXE8_PETMA</name>
<feature type="compositionally biased region" description="Low complexity" evidence="1">
    <location>
        <begin position="50"/>
        <end position="61"/>
    </location>
</feature>
<evidence type="ECO:0000313" key="5">
    <source>
        <dbReference type="RefSeq" id="XP_032813637.1"/>
    </source>
</evidence>
<feature type="compositionally biased region" description="Basic and acidic residues" evidence="1">
    <location>
        <begin position="272"/>
        <end position="307"/>
    </location>
</feature>
<gene>
    <name evidence="3 4 5" type="primary">LOC116944228</name>
</gene>
<protein>
    <submittedName>
        <fullName evidence="3 4">Collagen alpha-1(I) chain-like</fullName>
    </submittedName>
</protein>
<proteinExistence type="predicted"/>
<dbReference type="RefSeq" id="XP_032813635.1">
    <property type="nucleotide sequence ID" value="XM_032957744.1"/>
</dbReference>
<feature type="compositionally biased region" description="Basic residues" evidence="1">
    <location>
        <begin position="1"/>
        <end position="11"/>
    </location>
</feature>
<feature type="compositionally biased region" description="Low complexity" evidence="1">
    <location>
        <begin position="480"/>
        <end position="496"/>
    </location>
</feature>
<keyword evidence="2" id="KW-1185">Reference proteome</keyword>
<reference evidence="3 4" key="1">
    <citation type="submission" date="2025-04" db="UniProtKB">
        <authorList>
            <consortium name="RefSeq"/>
        </authorList>
    </citation>
    <scope>IDENTIFICATION</scope>
    <source>
        <tissue evidence="3 4">Sperm</tissue>
    </source>
</reference>
<dbReference type="Proteomes" id="UP001318040">
    <property type="component" value="Chromosome 20"/>
</dbReference>
<feature type="region of interest" description="Disordered" evidence="1">
    <location>
        <begin position="386"/>
        <end position="644"/>
    </location>
</feature>
<evidence type="ECO:0000313" key="4">
    <source>
        <dbReference type="RefSeq" id="XP_032813636.1"/>
    </source>
</evidence>
<feature type="compositionally biased region" description="Low complexity" evidence="1">
    <location>
        <begin position="23"/>
        <end position="33"/>
    </location>
</feature>
<feature type="compositionally biased region" description="Low complexity" evidence="1">
    <location>
        <begin position="351"/>
        <end position="367"/>
    </location>
</feature>
<evidence type="ECO:0000313" key="3">
    <source>
        <dbReference type="RefSeq" id="XP_032813635.1"/>
    </source>
</evidence>
<feature type="compositionally biased region" description="Low complexity" evidence="1">
    <location>
        <begin position="635"/>
        <end position="644"/>
    </location>
</feature>